<keyword evidence="14" id="KW-1185">Reference proteome</keyword>
<name>A0AAJ6W0L4_9ACAR</name>
<evidence type="ECO:0000313" key="14">
    <source>
        <dbReference type="Proteomes" id="UP000694867"/>
    </source>
</evidence>
<gene>
    <name evidence="15" type="primary">LOC100897463</name>
</gene>
<dbReference type="GO" id="GO:0016012">
    <property type="term" value="C:sarcoglycan complex"/>
    <property type="evidence" value="ECO:0007669"/>
    <property type="project" value="InterPro"/>
</dbReference>
<keyword evidence="6 13" id="KW-0812">Transmembrane</keyword>
<evidence type="ECO:0000256" key="12">
    <source>
        <dbReference type="ARBA" id="ARBA00023212"/>
    </source>
</evidence>
<evidence type="ECO:0000256" key="9">
    <source>
        <dbReference type="ARBA" id="ARBA00023136"/>
    </source>
</evidence>
<evidence type="ECO:0000256" key="8">
    <source>
        <dbReference type="ARBA" id="ARBA00022989"/>
    </source>
</evidence>
<accession>A0AAJ6W0L4</accession>
<dbReference type="GO" id="GO:0042383">
    <property type="term" value="C:sarcolemma"/>
    <property type="evidence" value="ECO:0007669"/>
    <property type="project" value="UniProtKB-SubCell"/>
</dbReference>
<keyword evidence="10" id="KW-1015">Disulfide bond</keyword>
<dbReference type="InterPro" id="IPR039972">
    <property type="entry name" value="Sarcoglycan_gamma/delta/zeta"/>
</dbReference>
<feature type="transmembrane region" description="Helical" evidence="13">
    <location>
        <begin position="65"/>
        <end position="88"/>
    </location>
</feature>
<organism evidence="14 15">
    <name type="scientific">Galendromus occidentalis</name>
    <name type="common">western predatory mite</name>
    <dbReference type="NCBI Taxonomy" id="34638"/>
    <lineage>
        <taxon>Eukaryota</taxon>
        <taxon>Metazoa</taxon>
        <taxon>Ecdysozoa</taxon>
        <taxon>Arthropoda</taxon>
        <taxon>Chelicerata</taxon>
        <taxon>Arachnida</taxon>
        <taxon>Acari</taxon>
        <taxon>Parasitiformes</taxon>
        <taxon>Mesostigmata</taxon>
        <taxon>Gamasina</taxon>
        <taxon>Phytoseioidea</taxon>
        <taxon>Phytoseiidae</taxon>
        <taxon>Typhlodrominae</taxon>
        <taxon>Galendromus</taxon>
    </lineage>
</organism>
<dbReference type="RefSeq" id="XP_003748298.2">
    <property type="nucleotide sequence ID" value="XM_003748250.2"/>
</dbReference>
<keyword evidence="4" id="KW-1003">Cell membrane</keyword>
<evidence type="ECO:0000256" key="6">
    <source>
        <dbReference type="ARBA" id="ARBA00022692"/>
    </source>
</evidence>
<dbReference type="InterPro" id="IPR006875">
    <property type="entry name" value="Sarcoglycan"/>
</dbReference>
<dbReference type="Pfam" id="PF04790">
    <property type="entry name" value="Sarcoglycan_1"/>
    <property type="match status" value="1"/>
</dbReference>
<evidence type="ECO:0000256" key="7">
    <source>
        <dbReference type="ARBA" id="ARBA00022968"/>
    </source>
</evidence>
<evidence type="ECO:0000256" key="3">
    <source>
        <dbReference type="ARBA" id="ARBA00007574"/>
    </source>
</evidence>
<keyword evidence="12" id="KW-0206">Cytoskeleton</keyword>
<evidence type="ECO:0000313" key="15">
    <source>
        <dbReference type="RefSeq" id="XP_003748298.2"/>
    </source>
</evidence>
<reference evidence="15" key="1">
    <citation type="submission" date="2025-08" db="UniProtKB">
        <authorList>
            <consortium name="RefSeq"/>
        </authorList>
    </citation>
    <scope>IDENTIFICATION</scope>
</reference>
<evidence type="ECO:0000256" key="5">
    <source>
        <dbReference type="ARBA" id="ARBA00022490"/>
    </source>
</evidence>
<proteinExistence type="inferred from homology"/>
<comment type="subcellular location">
    <subcellularLocation>
        <location evidence="2">Cell membrane</location>
        <location evidence="2">Sarcolemma</location>
        <topology evidence="2">Single-pass type II membrane protein</topology>
    </subcellularLocation>
    <subcellularLocation>
        <location evidence="1">Cytoplasm</location>
        <location evidence="1">Cytoskeleton</location>
    </subcellularLocation>
</comment>
<comment type="similarity">
    <text evidence="3">Belongs to the sarcoglycan beta/delta/gamma/zeta family.</text>
</comment>
<evidence type="ECO:0000256" key="4">
    <source>
        <dbReference type="ARBA" id="ARBA00022475"/>
    </source>
</evidence>
<evidence type="ECO:0000256" key="11">
    <source>
        <dbReference type="ARBA" id="ARBA00023180"/>
    </source>
</evidence>
<dbReference type="PANTHER" id="PTHR12939:SF10">
    <property type="entry name" value="EG:4F1.1 PROTEIN"/>
    <property type="match status" value="1"/>
</dbReference>
<evidence type="ECO:0000256" key="10">
    <source>
        <dbReference type="ARBA" id="ARBA00023157"/>
    </source>
</evidence>
<dbReference type="GeneID" id="100897463"/>
<keyword evidence="7" id="KW-0735">Signal-anchor</keyword>
<evidence type="ECO:0000256" key="2">
    <source>
        <dbReference type="ARBA" id="ARBA00004274"/>
    </source>
</evidence>
<keyword evidence="11" id="KW-0325">Glycoprotein</keyword>
<dbReference type="Proteomes" id="UP000694867">
    <property type="component" value="Unplaced"/>
</dbReference>
<protein>
    <submittedName>
        <fullName evidence="15">Delta-sarcoglycan-like</fullName>
    </submittedName>
</protein>
<sequence>MIVRSASFRESSPPAISMDQWDFGKRPSQAILAIELSRARSYSNMFHESAATEFQLGIYGWRKRLLYLLVFLLSWLMILNLVLTFWIIRVFHISMDGIANIEIEEDSVKINGDSHFYRGIYTNHIRHAARWEQNSVAYDPFLKANSLLLEANDRVRLRSVGRETFNEIAIGRATFSVSSDDFSVFNQDEELLFRVTNDSLHVKHTTIHVENGVRLNASLQTPLVRGGNRLLLESPLGQVVVTSPGPALVESRAGDVYLVAHSNITLRTHDQLYFDSSDIRLRGLLPDAPAEKPFAYPLCICSSGKLFLGNPGAGDCSSAKKC</sequence>
<dbReference type="GO" id="GO:0005856">
    <property type="term" value="C:cytoskeleton"/>
    <property type="evidence" value="ECO:0007669"/>
    <property type="project" value="UniProtKB-SubCell"/>
</dbReference>
<keyword evidence="5" id="KW-0963">Cytoplasm</keyword>
<keyword evidence="8 13" id="KW-1133">Transmembrane helix</keyword>
<dbReference type="KEGG" id="goe:100897463"/>
<dbReference type="AlphaFoldDB" id="A0AAJ6W0L4"/>
<evidence type="ECO:0000256" key="1">
    <source>
        <dbReference type="ARBA" id="ARBA00004245"/>
    </source>
</evidence>
<keyword evidence="9 13" id="KW-0472">Membrane</keyword>
<evidence type="ECO:0000256" key="13">
    <source>
        <dbReference type="SAM" id="Phobius"/>
    </source>
</evidence>
<dbReference type="PANTHER" id="PTHR12939">
    <property type="entry name" value="SARCOGLYCAN"/>
    <property type="match status" value="1"/>
</dbReference>